<dbReference type="Proteomes" id="UP000789901">
    <property type="component" value="Unassembled WGS sequence"/>
</dbReference>
<dbReference type="Gene3D" id="3.80.10.10">
    <property type="entry name" value="Ribonuclease Inhibitor"/>
    <property type="match status" value="1"/>
</dbReference>
<sequence>MPLIIPNEILCEIFWNLYFETDNYLIPSQKDLFNCLLVNRKWCSTAITVLWAEPMTVDKDKNMVQIYVKVIKTFLLFIDVQDKQQLIDYGLRYANTNSKDSREFKKYLQILDGSKNYSTSQFTHVTNDSYTFQTSHTLLFDYPLFLRYLDLDRLLLEIIHLISPTRSRQSGDILIFQAILKMLVKHCKNLLSLVINNQMEDSLTQFDDMFIVLNPEVIPLIHPIKETFITINFPINKIFLTLSCFAKVWFEYIDIATIQQFNQQETDSCGIASLIISQTSLRTLVLRRSSRGSFQFLDQILCSLPSQSGSLTELTFSFIDFSACSPLHSIAGCKNLRKLRLWRCYNISDQICEPLVNCEFKKLFIIDLEETHNEILMEWKKKIWTNNKLG</sequence>
<accession>A0ABM8VVI2</accession>
<gene>
    <name evidence="1" type="ORF">GMARGA_LOCUS124</name>
</gene>
<name>A0ABM8VVI2_GIGMA</name>
<proteinExistence type="predicted"/>
<organism evidence="1 2">
    <name type="scientific">Gigaspora margarita</name>
    <dbReference type="NCBI Taxonomy" id="4874"/>
    <lineage>
        <taxon>Eukaryota</taxon>
        <taxon>Fungi</taxon>
        <taxon>Fungi incertae sedis</taxon>
        <taxon>Mucoromycota</taxon>
        <taxon>Glomeromycotina</taxon>
        <taxon>Glomeromycetes</taxon>
        <taxon>Diversisporales</taxon>
        <taxon>Gigasporaceae</taxon>
        <taxon>Gigaspora</taxon>
    </lineage>
</organism>
<keyword evidence="2" id="KW-1185">Reference proteome</keyword>
<dbReference type="SUPFAM" id="SSF52047">
    <property type="entry name" value="RNI-like"/>
    <property type="match status" value="1"/>
</dbReference>
<protein>
    <submittedName>
        <fullName evidence="1">23091_t:CDS:1</fullName>
    </submittedName>
</protein>
<dbReference type="InterPro" id="IPR032675">
    <property type="entry name" value="LRR_dom_sf"/>
</dbReference>
<evidence type="ECO:0000313" key="1">
    <source>
        <dbReference type="EMBL" id="CAG8457313.1"/>
    </source>
</evidence>
<evidence type="ECO:0000313" key="2">
    <source>
        <dbReference type="Proteomes" id="UP000789901"/>
    </source>
</evidence>
<reference evidence="1 2" key="1">
    <citation type="submission" date="2021-06" db="EMBL/GenBank/DDBJ databases">
        <authorList>
            <person name="Kallberg Y."/>
            <person name="Tangrot J."/>
            <person name="Rosling A."/>
        </authorList>
    </citation>
    <scope>NUCLEOTIDE SEQUENCE [LARGE SCALE GENOMIC DNA]</scope>
    <source>
        <strain evidence="1 2">120-4 pot B 10/14</strain>
    </source>
</reference>
<dbReference type="EMBL" id="CAJVQB010000007">
    <property type="protein sequence ID" value="CAG8457313.1"/>
    <property type="molecule type" value="Genomic_DNA"/>
</dbReference>
<comment type="caution">
    <text evidence="1">The sequence shown here is derived from an EMBL/GenBank/DDBJ whole genome shotgun (WGS) entry which is preliminary data.</text>
</comment>